<keyword evidence="8" id="KW-0472">Membrane</keyword>
<dbReference type="Xenbase" id="XB-GENE-6486146">
    <property type="gene designation" value="ppp1r16a.L"/>
</dbReference>
<evidence type="ECO:0000256" key="2">
    <source>
        <dbReference type="ARBA" id="ARBA00022475"/>
    </source>
</evidence>
<dbReference type="InterPro" id="IPR002110">
    <property type="entry name" value="Ankyrin_rpt"/>
</dbReference>
<keyword evidence="11" id="KW-0636">Prenylation</keyword>
<evidence type="ECO:0000313" key="17">
    <source>
        <dbReference type="Proteomes" id="UP000186698"/>
    </source>
</evidence>
<comment type="subcellular location">
    <subcellularLocation>
        <location evidence="1">Cell membrane</location>
        <topology evidence="1">Lipid-anchor</topology>
    </subcellularLocation>
</comment>
<dbReference type="GeneID" id="108719486"/>
<feature type="region of interest" description="Disordered" evidence="16">
    <location>
        <begin position="1"/>
        <end position="64"/>
    </location>
</feature>
<feature type="lipid moiety-binding region" description="S-farnesyl cysteine" evidence="15">
    <location>
        <position position="546"/>
    </location>
</feature>
<dbReference type="Bgee" id="108719486">
    <property type="expression patterns" value="Expressed in stomach and 19 other cell types or tissues"/>
</dbReference>
<dbReference type="FunFam" id="1.25.40.20:FF:000198">
    <property type="entry name" value="Myosin binding subunit, isoform P"/>
    <property type="match status" value="1"/>
</dbReference>
<feature type="modified residue" description="Cysteine methyl ester" evidence="15">
    <location>
        <position position="546"/>
    </location>
</feature>
<evidence type="ECO:0000256" key="11">
    <source>
        <dbReference type="ARBA" id="ARBA00023289"/>
    </source>
</evidence>
<dbReference type="AlphaFoldDB" id="A0A1L8G0H5"/>
<feature type="propeptide" id="PRO_5036526529" description="Removed in mature form" evidence="15">
    <location>
        <begin position="547"/>
        <end position="549"/>
    </location>
</feature>
<dbReference type="SMART" id="SM00248">
    <property type="entry name" value="ANK"/>
    <property type="match status" value="4"/>
</dbReference>
<dbReference type="Gene3D" id="1.25.40.20">
    <property type="entry name" value="Ankyrin repeat-containing domain"/>
    <property type="match status" value="2"/>
</dbReference>
<dbReference type="GO" id="GO:0005886">
    <property type="term" value="C:plasma membrane"/>
    <property type="evidence" value="ECO:0007669"/>
    <property type="project" value="UniProtKB-SubCell"/>
</dbReference>
<proteinExistence type="predicted"/>
<evidence type="ECO:0000256" key="8">
    <source>
        <dbReference type="ARBA" id="ARBA00023136"/>
    </source>
</evidence>
<dbReference type="InterPro" id="IPR036770">
    <property type="entry name" value="Ankyrin_rpt-contain_sf"/>
</dbReference>
<evidence type="ECO:0000256" key="3">
    <source>
        <dbReference type="ARBA" id="ARBA00022481"/>
    </source>
</evidence>
<dbReference type="InterPro" id="IPR017417">
    <property type="entry name" value="Pase-1_reg_su_16AB"/>
</dbReference>
<name>A0A1L8G0H5_XENLA</name>
<keyword evidence="7" id="KW-0175">Coiled coil</keyword>
<keyword evidence="10" id="KW-0449">Lipoprotein</keyword>
<feature type="region of interest" description="Disordered" evidence="16">
    <location>
        <begin position="481"/>
        <end position="523"/>
    </location>
</feature>
<dbReference type="KEGG" id="xla:108719486"/>
<evidence type="ECO:0000256" key="14">
    <source>
        <dbReference type="ARBA" id="ARBA00072668"/>
    </source>
</evidence>
<evidence type="ECO:0000256" key="16">
    <source>
        <dbReference type="SAM" id="MobiDB-lite"/>
    </source>
</evidence>
<evidence type="ECO:0000256" key="6">
    <source>
        <dbReference type="ARBA" id="ARBA00023043"/>
    </source>
</evidence>
<organism evidence="17 18">
    <name type="scientific">Xenopus laevis</name>
    <name type="common">African clawed frog</name>
    <dbReference type="NCBI Taxonomy" id="8355"/>
    <lineage>
        <taxon>Eukaryota</taxon>
        <taxon>Metazoa</taxon>
        <taxon>Chordata</taxon>
        <taxon>Craniata</taxon>
        <taxon>Vertebrata</taxon>
        <taxon>Euteleostomi</taxon>
        <taxon>Amphibia</taxon>
        <taxon>Batrachia</taxon>
        <taxon>Anura</taxon>
        <taxon>Pipoidea</taxon>
        <taxon>Pipidae</taxon>
        <taxon>Xenopodinae</taxon>
        <taxon>Xenopus</taxon>
        <taxon>Xenopus</taxon>
    </lineage>
</organism>
<keyword evidence="6" id="KW-0040">ANK repeat</keyword>
<evidence type="ECO:0000256" key="1">
    <source>
        <dbReference type="ARBA" id="ARBA00004193"/>
    </source>
</evidence>
<dbReference type="Pfam" id="PF12796">
    <property type="entry name" value="Ank_2"/>
    <property type="match status" value="2"/>
</dbReference>
<dbReference type="OMA" id="WGQVHLA"/>
<accession>A0A1L8G0H5</accession>
<evidence type="ECO:0000256" key="5">
    <source>
        <dbReference type="ARBA" id="ARBA00022737"/>
    </source>
</evidence>
<dbReference type="SUPFAM" id="SSF48403">
    <property type="entry name" value="Ankyrin repeat"/>
    <property type="match status" value="1"/>
</dbReference>
<evidence type="ECO:0000256" key="15">
    <source>
        <dbReference type="PIRSR" id="PIRSR038159-50"/>
    </source>
</evidence>
<keyword evidence="3" id="KW-0488">Methylation</keyword>
<feature type="lipid moiety-binding region" description="S-palmitoyl cysteine" evidence="15">
    <location>
        <position position="545"/>
    </location>
</feature>
<comment type="subunit">
    <text evidence="13">Binds PP1.</text>
</comment>
<reference evidence="18" key="1">
    <citation type="submission" date="2025-08" db="UniProtKB">
        <authorList>
            <consortium name="RefSeq"/>
        </authorList>
    </citation>
    <scope>IDENTIFICATION</scope>
    <source>
        <strain evidence="18">J_2021</strain>
        <tissue evidence="18">Erythrocytes</tissue>
    </source>
</reference>
<dbReference type="PIRSF" id="PIRSF038159">
    <property type="entry name" value="PP1_16AB_vert"/>
    <property type="match status" value="1"/>
</dbReference>
<dbReference type="PANTHER" id="PTHR24179:SF30">
    <property type="entry name" value="PROTEIN PHOSPHATASE 1 REGULATORY SUBUNIT 16A"/>
    <property type="match status" value="1"/>
</dbReference>
<protein>
    <recommendedName>
        <fullName evidence="14">Protein phosphatase 1 regulatory subunit 16A</fullName>
    </recommendedName>
</protein>
<keyword evidence="17" id="KW-1185">Reference proteome</keyword>
<dbReference type="PaxDb" id="8355-A0A1L8G0H5"/>
<dbReference type="GO" id="GO:0005737">
    <property type="term" value="C:cytoplasm"/>
    <property type="evidence" value="ECO:0000318"/>
    <property type="project" value="GO_Central"/>
</dbReference>
<dbReference type="PRINTS" id="PR01415">
    <property type="entry name" value="ANKYRIN"/>
</dbReference>
<dbReference type="AGR" id="Xenbase:XB-GENE-6486146"/>
<keyword evidence="2" id="KW-1003">Cell membrane</keyword>
<keyword evidence="4" id="KW-0597">Phosphoprotein</keyword>
<evidence type="ECO:0000256" key="12">
    <source>
        <dbReference type="ARBA" id="ARBA00055219"/>
    </source>
</evidence>
<gene>
    <name evidence="19" type="primary">ppp1r16a.L</name>
    <name evidence="18" type="synonym">LOC108719486</name>
</gene>
<dbReference type="PANTHER" id="PTHR24179">
    <property type="entry name" value="PROTEIN PHOSPHATASE 1 REGULATORY SUBUNIT 12"/>
    <property type="match status" value="1"/>
</dbReference>
<feature type="region of interest" description="Disordered" evidence="16">
    <location>
        <begin position="457"/>
        <end position="476"/>
    </location>
</feature>
<feature type="compositionally biased region" description="Polar residues" evidence="16">
    <location>
        <begin position="425"/>
        <end position="435"/>
    </location>
</feature>
<evidence type="ECO:0000256" key="10">
    <source>
        <dbReference type="ARBA" id="ARBA00023288"/>
    </source>
</evidence>
<feature type="region of interest" description="Disordered" evidence="16">
    <location>
        <begin position="320"/>
        <end position="435"/>
    </location>
</feature>
<sequence>MAEHEELVLEMSGVSGMSPQERVKQAQKRRAQQLKNWAQCEKGGHGKKPKGGQKKQGGKEQRRVTFPPTVTLLEAAARNDTEEVRYLLQNEFSPDLYNEDGLTALHQCCIDDYEEIVRLLIGAGADVNACDSELWTPLHAAATCGHLHLVELLIKHGANLLAVNSDGNMPYDLCEDDVTLDHIETAMAEQGITQEKIEECRGATEQHMLEDIQHLVETGGEVNAHDPNGTSLLHIAAANGYLAVAELLLEHKALVNARDQDGWEPLHAAACWGQIHVVELLVAHGADLNSKSQLDETPLDVCGDEEVRAKILELKHKHDAIKKSQDKHRTALQRRTSSAGSRGKVVRRVSVTERTNKYRREHQKEAMVWQQRGSRENEVEQQDEDEDKTTNTEMQQHQPSVEAEPEKAAGTEGEEGPAEDHDVPVSSSFPSSQRNGILIPASKHTFSKRLDRSVSYQLATQGDTGPDLSNERSHHTLAELKRQRAAAKLQRHAPPPPPMSDSEAQDSSGPAPQEPVYYTTASGEPPLLKLIAPVEETTPAEKRPCCGVM</sequence>
<feature type="compositionally biased region" description="Basic and acidic residues" evidence="16">
    <location>
        <begin position="320"/>
        <end position="329"/>
    </location>
</feature>
<evidence type="ECO:0000256" key="9">
    <source>
        <dbReference type="ARBA" id="ARBA00023139"/>
    </source>
</evidence>
<dbReference type="CTD" id="108719486"/>
<keyword evidence="9" id="KW-0564">Palmitate</keyword>
<evidence type="ECO:0000256" key="7">
    <source>
        <dbReference type="ARBA" id="ARBA00023054"/>
    </source>
</evidence>
<dbReference type="RefSeq" id="XP_018123836.1">
    <property type="nucleotide sequence ID" value="XM_018268347.2"/>
</dbReference>
<comment type="function">
    <text evidence="12">Inhibits protein phosphatase 1 activity toward phosphorylase, myosin light chain and myosin substrates.</text>
</comment>
<feature type="compositionally biased region" description="Basic and acidic residues" evidence="16">
    <location>
        <begin position="350"/>
        <end position="365"/>
    </location>
</feature>
<dbReference type="FunFam" id="1.25.40.20:FF:000079">
    <property type="entry name" value="Protein phosphatase 1 regulatory subunit 16B"/>
    <property type="match status" value="1"/>
</dbReference>
<dbReference type="OrthoDB" id="19014at2759"/>
<dbReference type="STRING" id="8355.A0A1L8G0H5"/>
<dbReference type="InterPro" id="IPR051226">
    <property type="entry name" value="PP1_Regulatory_Subunit"/>
</dbReference>
<keyword evidence="5" id="KW-0677">Repeat</keyword>
<evidence type="ECO:0000313" key="19">
    <source>
        <dbReference type="Xenbase" id="XB-GENE-6486146"/>
    </source>
</evidence>
<evidence type="ECO:0000256" key="13">
    <source>
        <dbReference type="ARBA" id="ARBA00063230"/>
    </source>
</evidence>
<dbReference type="GO" id="GO:0004857">
    <property type="term" value="F:enzyme inhibitor activity"/>
    <property type="evidence" value="ECO:0000318"/>
    <property type="project" value="GO_Central"/>
</dbReference>
<evidence type="ECO:0000313" key="18">
    <source>
        <dbReference type="RefSeq" id="XP_018123836.1"/>
    </source>
</evidence>
<dbReference type="Proteomes" id="UP000186698">
    <property type="component" value="Chromosome 6L"/>
</dbReference>
<evidence type="ECO:0000256" key="4">
    <source>
        <dbReference type="ARBA" id="ARBA00022553"/>
    </source>
</evidence>
<dbReference type="GO" id="GO:0017020">
    <property type="term" value="F:myosin phosphatase regulator activity"/>
    <property type="evidence" value="ECO:0000318"/>
    <property type="project" value="GO_Central"/>
</dbReference>